<dbReference type="GO" id="GO:0005886">
    <property type="term" value="C:plasma membrane"/>
    <property type="evidence" value="ECO:0007669"/>
    <property type="project" value="TreeGrafter"/>
</dbReference>
<dbReference type="RefSeq" id="WP_039644127.1">
    <property type="nucleotide sequence ID" value="NZ_JXBL01000001.1"/>
</dbReference>
<dbReference type="EC" id="2.7.10.2" evidence="2"/>
<evidence type="ECO:0000259" key="10">
    <source>
        <dbReference type="Pfam" id="PF13614"/>
    </source>
</evidence>
<evidence type="ECO:0000256" key="5">
    <source>
        <dbReference type="ARBA" id="ARBA00022777"/>
    </source>
</evidence>
<keyword evidence="12" id="KW-1185">Reference proteome</keyword>
<evidence type="ECO:0000256" key="1">
    <source>
        <dbReference type="ARBA" id="ARBA00007316"/>
    </source>
</evidence>
<reference evidence="11 12" key="1">
    <citation type="submission" date="2015-01" db="EMBL/GenBank/DDBJ databases">
        <title>Genome sequence of the anaerobic bacterium Geobacter soli GSS01, a dissimilatory Fe(III) reducer from soil.</title>
        <authorList>
            <person name="Yang G."/>
            <person name="Zhou S."/>
        </authorList>
    </citation>
    <scope>NUCLEOTIDE SEQUENCE [LARGE SCALE GENOMIC DNA]</scope>
    <source>
        <strain evidence="11 12">GSS01</strain>
    </source>
</reference>
<evidence type="ECO:0000256" key="6">
    <source>
        <dbReference type="ARBA" id="ARBA00022840"/>
    </source>
</evidence>
<feature type="domain" description="AAA" evidence="10">
    <location>
        <begin position="92"/>
        <end position="242"/>
    </location>
</feature>
<comment type="similarity">
    <text evidence="1">Belongs to the CpsD/CapB family.</text>
</comment>
<gene>
    <name evidence="11" type="ORF">SE37_04735</name>
</gene>
<keyword evidence="7" id="KW-0829">Tyrosine-protein kinase</keyword>
<dbReference type="Gene3D" id="3.40.50.300">
    <property type="entry name" value="P-loop containing nucleotide triphosphate hydrolases"/>
    <property type="match status" value="1"/>
</dbReference>
<dbReference type="NCBIfam" id="TIGR01007">
    <property type="entry name" value="eps_fam"/>
    <property type="match status" value="1"/>
</dbReference>
<evidence type="ECO:0000256" key="2">
    <source>
        <dbReference type="ARBA" id="ARBA00011903"/>
    </source>
</evidence>
<organism evidence="11 12">
    <name type="scientific">Geobacter soli</name>
    <dbReference type="NCBI Taxonomy" id="1510391"/>
    <lineage>
        <taxon>Bacteria</taxon>
        <taxon>Pseudomonadati</taxon>
        <taxon>Thermodesulfobacteriota</taxon>
        <taxon>Desulfuromonadia</taxon>
        <taxon>Geobacterales</taxon>
        <taxon>Geobacteraceae</taxon>
        <taxon>Geobacter</taxon>
    </lineage>
</organism>
<dbReference type="SUPFAM" id="SSF52540">
    <property type="entry name" value="P-loop containing nucleoside triphosphate hydrolases"/>
    <property type="match status" value="1"/>
</dbReference>
<feature type="compositionally biased region" description="Basic and acidic residues" evidence="9">
    <location>
        <begin position="288"/>
        <end position="298"/>
    </location>
</feature>
<dbReference type="AlphaFoldDB" id="A0A0C1TRU6"/>
<sequence length="310" mass="33384">MSRIEQALEKAAMLRGTTTESGPVAVPRQTDDVPPRERAGLPPFPAEPLDGIRHDNPLLATLNDPHSYVSEEYRKLKSAIVAGTSVGEFRNTVMITSTLGGEGKSITALNLAITLAQEYDNTVLLIDADLRKPMTAEYLGIPGERGLSEYLSVGAHLPELLVRTGIGRLSILPAGKPAANPVELLSSQRMKDLLDEIRHRYPDRYVIIDAPPALPFAEVRSLSSLVDSIVFVVREGQSSLANIDEAIGALNRKKIIGIVFNEASAVGLSSKYGYGYRYGGYGQSSEPAEARSKAEKTGKLARIMGKGGSK</sequence>
<protein>
    <recommendedName>
        <fullName evidence="2">non-specific protein-tyrosine kinase</fullName>
        <ecNumber evidence="2">2.7.10.2</ecNumber>
    </recommendedName>
</protein>
<comment type="catalytic activity">
    <reaction evidence="8">
        <text>L-tyrosyl-[protein] + ATP = O-phospho-L-tyrosyl-[protein] + ADP + H(+)</text>
        <dbReference type="Rhea" id="RHEA:10596"/>
        <dbReference type="Rhea" id="RHEA-COMP:10136"/>
        <dbReference type="Rhea" id="RHEA-COMP:20101"/>
        <dbReference type="ChEBI" id="CHEBI:15378"/>
        <dbReference type="ChEBI" id="CHEBI:30616"/>
        <dbReference type="ChEBI" id="CHEBI:46858"/>
        <dbReference type="ChEBI" id="CHEBI:61978"/>
        <dbReference type="ChEBI" id="CHEBI:456216"/>
        <dbReference type="EC" id="2.7.10.2"/>
    </reaction>
</comment>
<dbReference type="InterPro" id="IPR025669">
    <property type="entry name" value="AAA_dom"/>
</dbReference>
<evidence type="ECO:0000256" key="9">
    <source>
        <dbReference type="SAM" id="MobiDB-lite"/>
    </source>
</evidence>
<comment type="caution">
    <text evidence="11">The sequence shown here is derived from an EMBL/GenBank/DDBJ whole genome shotgun (WGS) entry which is preliminary data.</text>
</comment>
<dbReference type="InterPro" id="IPR027417">
    <property type="entry name" value="P-loop_NTPase"/>
</dbReference>
<feature type="compositionally biased region" description="Basic and acidic residues" evidence="9">
    <location>
        <begin position="29"/>
        <end position="39"/>
    </location>
</feature>
<dbReference type="InterPro" id="IPR005702">
    <property type="entry name" value="Wzc-like_C"/>
</dbReference>
<feature type="region of interest" description="Disordered" evidence="9">
    <location>
        <begin position="282"/>
        <end position="310"/>
    </location>
</feature>
<accession>A0A0C1TRU6</accession>
<keyword evidence="4" id="KW-0547">Nucleotide-binding</keyword>
<dbReference type="PANTHER" id="PTHR32309:SF13">
    <property type="entry name" value="FERRIC ENTEROBACTIN TRANSPORT PROTEIN FEPE"/>
    <property type="match status" value="1"/>
</dbReference>
<evidence type="ECO:0000313" key="12">
    <source>
        <dbReference type="Proteomes" id="UP000031433"/>
    </source>
</evidence>
<dbReference type="EMBL" id="JXBL01000001">
    <property type="protein sequence ID" value="KIE41983.1"/>
    <property type="molecule type" value="Genomic_DNA"/>
</dbReference>
<evidence type="ECO:0000256" key="7">
    <source>
        <dbReference type="ARBA" id="ARBA00023137"/>
    </source>
</evidence>
<dbReference type="PANTHER" id="PTHR32309">
    <property type="entry name" value="TYROSINE-PROTEIN KINASE"/>
    <property type="match status" value="1"/>
</dbReference>
<evidence type="ECO:0000256" key="4">
    <source>
        <dbReference type="ARBA" id="ARBA00022741"/>
    </source>
</evidence>
<dbReference type="GO" id="GO:0005524">
    <property type="term" value="F:ATP binding"/>
    <property type="evidence" value="ECO:0007669"/>
    <property type="project" value="UniProtKB-KW"/>
</dbReference>
<keyword evidence="5" id="KW-0418">Kinase</keyword>
<evidence type="ECO:0000313" key="11">
    <source>
        <dbReference type="EMBL" id="KIE41983.1"/>
    </source>
</evidence>
<dbReference type="Proteomes" id="UP000031433">
    <property type="component" value="Unassembled WGS sequence"/>
</dbReference>
<proteinExistence type="inferred from homology"/>
<dbReference type="NCBIfam" id="TIGR03018">
    <property type="entry name" value="pepcterm_TyrKin"/>
    <property type="match status" value="1"/>
</dbReference>
<dbReference type="CDD" id="cd05387">
    <property type="entry name" value="BY-kinase"/>
    <property type="match status" value="1"/>
</dbReference>
<evidence type="ECO:0000256" key="8">
    <source>
        <dbReference type="ARBA" id="ARBA00051245"/>
    </source>
</evidence>
<dbReference type="InterPro" id="IPR050445">
    <property type="entry name" value="Bact_polysacc_biosynth/exp"/>
</dbReference>
<feature type="region of interest" description="Disordered" evidence="9">
    <location>
        <begin position="14"/>
        <end position="50"/>
    </location>
</feature>
<dbReference type="GO" id="GO:0004715">
    <property type="term" value="F:non-membrane spanning protein tyrosine kinase activity"/>
    <property type="evidence" value="ECO:0007669"/>
    <property type="project" value="UniProtKB-EC"/>
</dbReference>
<dbReference type="Pfam" id="PF13614">
    <property type="entry name" value="AAA_31"/>
    <property type="match status" value="1"/>
</dbReference>
<evidence type="ECO:0000256" key="3">
    <source>
        <dbReference type="ARBA" id="ARBA00022679"/>
    </source>
</evidence>
<name>A0A0C1TRU6_9BACT</name>
<keyword evidence="3" id="KW-0808">Transferase</keyword>
<keyword evidence="6" id="KW-0067">ATP-binding</keyword>